<protein>
    <submittedName>
        <fullName evidence="4">Ankyrin repeat domain-containing protein</fullName>
    </submittedName>
</protein>
<proteinExistence type="predicted"/>
<evidence type="ECO:0000256" key="2">
    <source>
        <dbReference type="ARBA" id="ARBA00023043"/>
    </source>
</evidence>
<dbReference type="InterPro" id="IPR036770">
    <property type="entry name" value="Ankyrin_rpt-contain_sf"/>
</dbReference>
<feature type="repeat" description="ANK" evidence="3">
    <location>
        <begin position="76"/>
        <end position="109"/>
    </location>
</feature>
<dbReference type="GO" id="GO:0010468">
    <property type="term" value="P:regulation of gene expression"/>
    <property type="evidence" value="ECO:0007669"/>
    <property type="project" value="TreeGrafter"/>
</dbReference>
<dbReference type="Proteomes" id="UP000290649">
    <property type="component" value="Unassembled WGS sequence"/>
</dbReference>
<sequence>MNGFINSLFQAAKLNNVSEIKKLLELQPSLVNTENNDGLTPLGFAAHYGNREAVQLLIDRGAEINAVSHSKIAYIPSNTALHAAIAGERKIEVIKLLLDNGAQTTIFDSNGHTCLHSAAYHDNNLELINLLLDYEAKPDLIVQGGKTPFELAVEKGNTLVAERLQNVVRN</sequence>
<dbReference type="SMART" id="SM00248">
    <property type="entry name" value="ANK"/>
    <property type="match status" value="3"/>
</dbReference>
<evidence type="ECO:0000256" key="3">
    <source>
        <dbReference type="PROSITE-ProRule" id="PRU00023"/>
    </source>
</evidence>
<dbReference type="PROSITE" id="PS50297">
    <property type="entry name" value="ANK_REP_REGION"/>
    <property type="match status" value="1"/>
</dbReference>
<dbReference type="AlphaFoldDB" id="A0A4Q0VPC5"/>
<evidence type="ECO:0000313" key="4">
    <source>
        <dbReference type="EMBL" id="RXI97745.1"/>
    </source>
</evidence>
<dbReference type="SUPFAM" id="SSF48403">
    <property type="entry name" value="Ankyrin repeat"/>
    <property type="match status" value="1"/>
</dbReference>
<accession>A0A4Q0VPC5</accession>
<dbReference type="PANTHER" id="PTHR24124:SF14">
    <property type="entry name" value="CHROMOSOME UNDETERMINED SCAFFOLD_25, WHOLE GENOME SHOTGUN SEQUENCE"/>
    <property type="match status" value="1"/>
</dbReference>
<dbReference type="InterPro" id="IPR002110">
    <property type="entry name" value="Ankyrin_rpt"/>
</dbReference>
<dbReference type="OrthoDB" id="5622506at2"/>
<dbReference type="RefSeq" id="WP_129079110.1">
    <property type="nucleotide sequence ID" value="NZ_QOUX01000046.1"/>
</dbReference>
<feature type="repeat" description="ANK" evidence="3">
    <location>
        <begin position="37"/>
        <end position="69"/>
    </location>
</feature>
<evidence type="ECO:0000256" key="1">
    <source>
        <dbReference type="ARBA" id="ARBA00022737"/>
    </source>
</evidence>
<organism evidence="4 5">
    <name type="scientific">Anaerobacillus alkaliphilus</name>
    <dbReference type="NCBI Taxonomy" id="1548597"/>
    <lineage>
        <taxon>Bacteria</taxon>
        <taxon>Bacillati</taxon>
        <taxon>Bacillota</taxon>
        <taxon>Bacilli</taxon>
        <taxon>Bacillales</taxon>
        <taxon>Bacillaceae</taxon>
        <taxon>Anaerobacillus</taxon>
    </lineage>
</organism>
<gene>
    <name evidence="4" type="ORF">DS745_15355</name>
</gene>
<dbReference type="Pfam" id="PF12796">
    <property type="entry name" value="Ank_2"/>
    <property type="match status" value="2"/>
</dbReference>
<keyword evidence="1" id="KW-0677">Repeat</keyword>
<dbReference type="PANTHER" id="PTHR24124">
    <property type="entry name" value="ANKYRIN REPEAT FAMILY A"/>
    <property type="match status" value="1"/>
</dbReference>
<keyword evidence="2 3" id="KW-0040">ANK repeat</keyword>
<keyword evidence="5" id="KW-1185">Reference proteome</keyword>
<name>A0A4Q0VPC5_9BACI</name>
<comment type="caution">
    <text evidence="4">The sequence shown here is derived from an EMBL/GenBank/DDBJ whole genome shotgun (WGS) entry which is preliminary data.</text>
</comment>
<dbReference type="PROSITE" id="PS50088">
    <property type="entry name" value="ANK_REPEAT"/>
    <property type="match status" value="2"/>
</dbReference>
<reference evidence="4 5" key="1">
    <citation type="journal article" date="2019" name="Int. J. Syst. Evol. Microbiol.">
        <title>Anaerobacillus alkaliphilus sp. nov., a novel alkaliphilic and moderately halophilic bacterium.</title>
        <authorList>
            <person name="Borsodi A.K."/>
            <person name="Aszalos J.M."/>
            <person name="Bihari P."/>
            <person name="Nagy I."/>
            <person name="Schumann P."/>
            <person name="Sproer C."/>
            <person name="Kovacs A.L."/>
            <person name="Boka K."/>
            <person name="Dobosy P."/>
            <person name="Ovari M."/>
            <person name="Szili-Kovacs T."/>
            <person name="Toth E."/>
        </authorList>
    </citation>
    <scope>NUCLEOTIDE SEQUENCE [LARGE SCALE GENOMIC DNA]</scope>
    <source>
        <strain evidence="4 5">B16-10</strain>
    </source>
</reference>
<evidence type="ECO:0000313" key="5">
    <source>
        <dbReference type="Proteomes" id="UP000290649"/>
    </source>
</evidence>
<dbReference type="EMBL" id="QOUX01000046">
    <property type="protein sequence ID" value="RXI97745.1"/>
    <property type="molecule type" value="Genomic_DNA"/>
</dbReference>
<dbReference type="Gene3D" id="1.25.40.20">
    <property type="entry name" value="Ankyrin repeat-containing domain"/>
    <property type="match status" value="2"/>
</dbReference>